<reference evidence="1 2" key="1">
    <citation type="submission" date="2020-06" db="EMBL/GenBank/DDBJ databases">
        <authorList>
            <person name="Li R."/>
            <person name="Bekaert M."/>
        </authorList>
    </citation>
    <scope>NUCLEOTIDE SEQUENCE [LARGE SCALE GENOMIC DNA]</scope>
    <source>
        <strain evidence="2">wild</strain>
    </source>
</reference>
<name>A0A6J8D1M6_MYTCO</name>
<dbReference type="EMBL" id="CACVKT020006464">
    <property type="protein sequence ID" value="CAC5401779.1"/>
    <property type="molecule type" value="Genomic_DNA"/>
</dbReference>
<organism evidence="1 2">
    <name type="scientific">Mytilus coruscus</name>
    <name type="common">Sea mussel</name>
    <dbReference type="NCBI Taxonomy" id="42192"/>
    <lineage>
        <taxon>Eukaryota</taxon>
        <taxon>Metazoa</taxon>
        <taxon>Spiralia</taxon>
        <taxon>Lophotrochozoa</taxon>
        <taxon>Mollusca</taxon>
        <taxon>Bivalvia</taxon>
        <taxon>Autobranchia</taxon>
        <taxon>Pteriomorphia</taxon>
        <taxon>Mytilida</taxon>
        <taxon>Mytiloidea</taxon>
        <taxon>Mytilidae</taxon>
        <taxon>Mytilinae</taxon>
        <taxon>Mytilus</taxon>
    </lineage>
</organism>
<gene>
    <name evidence="1" type="ORF">MCOR_35833</name>
</gene>
<evidence type="ECO:0000313" key="1">
    <source>
        <dbReference type="EMBL" id="CAC5401779.1"/>
    </source>
</evidence>
<accession>A0A6J8D1M6</accession>
<dbReference type="Proteomes" id="UP000507470">
    <property type="component" value="Unassembled WGS sequence"/>
</dbReference>
<dbReference type="OrthoDB" id="10345086at2759"/>
<proteinExistence type="predicted"/>
<dbReference type="AlphaFoldDB" id="A0A6J8D1M6"/>
<protein>
    <submittedName>
        <fullName evidence="1">Uncharacterized protein</fullName>
    </submittedName>
</protein>
<sequence length="162" mass="19107">MLPNDLLDKNNSSNVPSKHIRWIGDKRNQFVDSVERKLTIDNLSNQLDITNENFQTDLNELVECLNKVFLDSASEIFGSKPAKINRVAKHHQPWFNAQCRVKRDDFHEAKKKHNLFKTEESRYDLKIASKAYKTVMNKSYEEFQFKAENELRSIDQHDPRKL</sequence>
<evidence type="ECO:0000313" key="2">
    <source>
        <dbReference type="Proteomes" id="UP000507470"/>
    </source>
</evidence>
<keyword evidence="2" id="KW-1185">Reference proteome</keyword>